<gene>
    <name evidence="1" type="ORF">GCM10009627_08330</name>
</gene>
<reference evidence="1 2" key="1">
    <citation type="journal article" date="2019" name="Int. J. Syst. Evol. Microbiol.">
        <title>The Global Catalogue of Microorganisms (GCM) 10K type strain sequencing project: providing services to taxonomists for standard genome sequencing and annotation.</title>
        <authorList>
            <consortium name="The Broad Institute Genomics Platform"/>
            <consortium name="The Broad Institute Genome Sequencing Center for Infectious Disease"/>
            <person name="Wu L."/>
            <person name="Ma J."/>
        </authorList>
    </citation>
    <scope>NUCLEOTIDE SEQUENCE [LARGE SCALE GENOMIC DNA]</scope>
    <source>
        <strain evidence="1 2">JCM 12140</strain>
    </source>
</reference>
<keyword evidence="2" id="KW-1185">Reference proteome</keyword>
<sequence length="151" mass="16154">MVDMARWAPQEIDTMAAIASEVVAQVGTNRTVIAVDGQDGTDLEHVAAALVAGFEQHGVQAMAAAASSTDADALRTDLVTPFRTTGAGEGVLVVHGHGLLGPSTRTLWRWSLWVEQETGRLERRADVKIAASAVLDVTDPDHPRREWNDAC</sequence>
<name>A0ABN1ZA68_9MICO</name>
<protein>
    <recommendedName>
        <fullName evidence="3">SnoaL-like domain-containing protein</fullName>
    </recommendedName>
</protein>
<dbReference type="Proteomes" id="UP001501742">
    <property type="component" value="Unassembled WGS sequence"/>
</dbReference>
<organism evidence="1 2">
    <name type="scientific">Curtobacterium herbarum</name>
    <dbReference type="NCBI Taxonomy" id="150122"/>
    <lineage>
        <taxon>Bacteria</taxon>
        <taxon>Bacillati</taxon>
        <taxon>Actinomycetota</taxon>
        <taxon>Actinomycetes</taxon>
        <taxon>Micrococcales</taxon>
        <taxon>Microbacteriaceae</taxon>
        <taxon>Curtobacterium</taxon>
    </lineage>
</organism>
<comment type="caution">
    <text evidence="1">The sequence shown here is derived from an EMBL/GenBank/DDBJ whole genome shotgun (WGS) entry which is preliminary data.</text>
</comment>
<evidence type="ECO:0000313" key="2">
    <source>
        <dbReference type="Proteomes" id="UP001501742"/>
    </source>
</evidence>
<accession>A0ABN1ZA68</accession>
<dbReference type="EMBL" id="BAAAJX010000003">
    <property type="protein sequence ID" value="GAA1492487.1"/>
    <property type="molecule type" value="Genomic_DNA"/>
</dbReference>
<evidence type="ECO:0008006" key="3">
    <source>
        <dbReference type="Google" id="ProtNLM"/>
    </source>
</evidence>
<evidence type="ECO:0000313" key="1">
    <source>
        <dbReference type="EMBL" id="GAA1492487.1"/>
    </source>
</evidence>
<proteinExistence type="predicted"/>